<dbReference type="GO" id="GO:0046872">
    <property type="term" value="F:metal ion binding"/>
    <property type="evidence" value="ECO:0007669"/>
    <property type="project" value="UniProtKB-KW"/>
</dbReference>
<evidence type="ECO:0000313" key="12">
    <source>
        <dbReference type="EMBL" id="SON57638.1"/>
    </source>
</evidence>
<organism evidence="12 13">
    <name type="scientific">Hartmannibacter diazotrophicus</name>
    <dbReference type="NCBI Taxonomy" id="1482074"/>
    <lineage>
        <taxon>Bacteria</taxon>
        <taxon>Pseudomonadati</taxon>
        <taxon>Pseudomonadota</taxon>
        <taxon>Alphaproteobacteria</taxon>
        <taxon>Hyphomicrobiales</taxon>
        <taxon>Pleomorphomonadaceae</taxon>
        <taxon>Hartmannibacter</taxon>
    </lineage>
</organism>
<evidence type="ECO:0000256" key="2">
    <source>
        <dbReference type="ARBA" id="ARBA00001966"/>
    </source>
</evidence>
<dbReference type="OrthoDB" id="9768064at2"/>
<evidence type="ECO:0000256" key="5">
    <source>
        <dbReference type="ARBA" id="ARBA00022691"/>
    </source>
</evidence>
<dbReference type="Proteomes" id="UP000223606">
    <property type="component" value="Chromosome 1"/>
</dbReference>
<feature type="domain" description="Radical SAM core" evidence="11">
    <location>
        <begin position="96"/>
        <end position="308"/>
    </location>
</feature>
<evidence type="ECO:0000256" key="8">
    <source>
        <dbReference type="ARBA" id="ARBA00023004"/>
    </source>
</evidence>
<accession>A0A2C9DBX6</accession>
<keyword evidence="9" id="KW-0411">Iron-sulfur</keyword>
<evidence type="ECO:0000256" key="7">
    <source>
        <dbReference type="ARBA" id="ARBA00022898"/>
    </source>
</evidence>
<dbReference type="InterPro" id="IPR007197">
    <property type="entry name" value="rSAM"/>
</dbReference>
<evidence type="ECO:0000256" key="1">
    <source>
        <dbReference type="ARBA" id="ARBA00001933"/>
    </source>
</evidence>
<dbReference type="KEGG" id="hdi:HDIA_4097"/>
<dbReference type="PANTHER" id="PTHR30538:SF1">
    <property type="entry name" value="L-LYSINE 2,3-AMINOMUTASE"/>
    <property type="match status" value="1"/>
</dbReference>
<evidence type="ECO:0000256" key="4">
    <source>
        <dbReference type="ARBA" id="ARBA00022485"/>
    </source>
</evidence>
<evidence type="ECO:0000256" key="6">
    <source>
        <dbReference type="ARBA" id="ARBA00022723"/>
    </source>
</evidence>
<dbReference type="EC" id="5.4.3.2" evidence="12"/>
<evidence type="ECO:0000256" key="3">
    <source>
        <dbReference type="ARBA" id="ARBA00008703"/>
    </source>
</evidence>
<protein>
    <submittedName>
        <fullName evidence="12">L-lysine 2,3-aminomutase</fullName>
        <ecNumber evidence="12">5.4.3.2</ecNumber>
    </submittedName>
</protein>
<evidence type="ECO:0000256" key="9">
    <source>
        <dbReference type="ARBA" id="ARBA00023014"/>
    </source>
</evidence>
<proteinExistence type="inferred from homology"/>
<dbReference type="SUPFAM" id="SSF102114">
    <property type="entry name" value="Radical SAM enzymes"/>
    <property type="match status" value="1"/>
</dbReference>
<comment type="cofactor">
    <cofactor evidence="1">
        <name>pyridoxal 5'-phosphate</name>
        <dbReference type="ChEBI" id="CHEBI:597326"/>
    </cofactor>
</comment>
<dbReference type="EMBL" id="LT960614">
    <property type="protein sequence ID" value="SON57638.1"/>
    <property type="molecule type" value="Genomic_DNA"/>
</dbReference>
<dbReference type="InterPro" id="IPR013785">
    <property type="entry name" value="Aldolase_TIM"/>
</dbReference>
<keyword evidence="5" id="KW-0949">S-adenosyl-L-methionine</keyword>
<dbReference type="PANTHER" id="PTHR30538">
    <property type="entry name" value="LYSINE 2,3-AMINOMUTASE-RELATED"/>
    <property type="match status" value="1"/>
</dbReference>
<dbReference type="Gene3D" id="3.20.20.70">
    <property type="entry name" value="Aldolase class I"/>
    <property type="match status" value="1"/>
</dbReference>
<keyword evidence="10 12" id="KW-0413">Isomerase</keyword>
<name>A0A2C9DBX6_9HYPH</name>
<dbReference type="AlphaFoldDB" id="A0A2C9DBX6"/>
<evidence type="ECO:0000313" key="13">
    <source>
        <dbReference type="Proteomes" id="UP000223606"/>
    </source>
</evidence>
<dbReference type="InterPro" id="IPR058240">
    <property type="entry name" value="rSAM_sf"/>
</dbReference>
<dbReference type="InterPro" id="IPR003739">
    <property type="entry name" value="Lys_aminomutase/Glu_NH3_mut"/>
</dbReference>
<keyword evidence="13" id="KW-1185">Reference proteome</keyword>
<keyword evidence="8" id="KW-0408">Iron</keyword>
<evidence type="ECO:0000256" key="10">
    <source>
        <dbReference type="ARBA" id="ARBA00023235"/>
    </source>
</evidence>
<gene>
    <name evidence="12" type="primary">kamA</name>
    <name evidence="12" type="ORF">HDIA_4097</name>
</gene>
<dbReference type="Pfam" id="PF04055">
    <property type="entry name" value="Radical_SAM"/>
    <property type="match status" value="1"/>
</dbReference>
<keyword evidence="4" id="KW-0004">4Fe-4S</keyword>
<keyword evidence="6" id="KW-0479">Metal-binding</keyword>
<dbReference type="SFLD" id="SFLDS00029">
    <property type="entry name" value="Radical_SAM"/>
    <property type="match status" value="1"/>
</dbReference>
<dbReference type="RefSeq" id="WP_099557862.1">
    <property type="nucleotide sequence ID" value="NZ_LT960614.1"/>
</dbReference>
<dbReference type="GO" id="GO:0051539">
    <property type="term" value="F:4 iron, 4 sulfur cluster binding"/>
    <property type="evidence" value="ECO:0007669"/>
    <property type="project" value="UniProtKB-KW"/>
</dbReference>
<keyword evidence="7" id="KW-0663">Pyridoxal phosphate</keyword>
<dbReference type="CDD" id="cd01335">
    <property type="entry name" value="Radical_SAM"/>
    <property type="match status" value="1"/>
</dbReference>
<dbReference type="GO" id="GO:0050066">
    <property type="term" value="F:L-lysine 2,3-aminomutase activity"/>
    <property type="evidence" value="ECO:0007669"/>
    <property type="project" value="UniProtKB-EC"/>
</dbReference>
<sequence length="374" mass="42081">MSAVAARLDEGVAQDALNARFAAIARAENLLPVKVTKFYQRKIDEEVAALGHREGPLHRTAYPSQERLDLHAGHEVADWVGDRSNMGAPGSSAIIHKYADRVLFMPTSVCAGHCQYCFRQDVLSDAHGAGRSDVSGELERLVAYLETKPDVSEVILSGGDPMMLPVRDLELVLETLRALPQIRSIRMHTRALAFAPKLFDETRMALLEAADVRLVFHFVHPYEVCGDVEEVLRRLSRRGLRLYNHFPLLRGVNDHVDVLKSLITRLDDCRVRTLSVYVPEPIRYSAPFRLTLQRFFALQDQLTETAPSWINAVRFTLDSPIGKVRREQIASWDEANGLVTFRRGGANFVYPDFPAALDSPGERRVMLWKEPAAE</sequence>
<comment type="similarity">
    <text evidence="3">Belongs to the radical SAM superfamily. KamA family.</text>
</comment>
<evidence type="ECO:0000259" key="11">
    <source>
        <dbReference type="PROSITE" id="PS51918"/>
    </source>
</evidence>
<reference evidence="13" key="1">
    <citation type="submission" date="2017-09" db="EMBL/GenBank/DDBJ databases">
        <title>Genome sequence of Nannocystis excedens DSM 71.</title>
        <authorList>
            <person name="Blom J."/>
        </authorList>
    </citation>
    <scope>NUCLEOTIDE SEQUENCE [LARGE SCALE GENOMIC DNA]</scope>
    <source>
        <strain evidence="13">type strain: E19</strain>
    </source>
</reference>
<dbReference type="PROSITE" id="PS51918">
    <property type="entry name" value="RADICAL_SAM"/>
    <property type="match status" value="1"/>
</dbReference>
<comment type="cofactor">
    <cofactor evidence="2">
        <name>[4Fe-4S] cluster</name>
        <dbReference type="ChEBI" id="CHEBI:49883"/>
    </cofactor>
</comment>